<reference evidence="7 8" key="1">
    <citation type="submission" date="2019-10" db="EMBL/GenBank/DDBJ databases">
        <authorList>
            <person name="Palmer J.M."/>
        </authorList>
    </citation>
    <scope>NUCLEOTIDE SEQUENCE [LARGE SCALE GENOMIC DNA]</scope>
    <source>
        <strain evidence="7 8">TWF696</strain>
    </source>
</reference>
<dbReference type="InterPro" id="IPR023631">
    <property type="entry name" value="Amidase_dom"/>
</dbReference>
<dbReference type="PIRSF" id="PIRSF001221">
    <property type="entry name" value="Amidase_fungi"/>
    <property type="match status" value="1"/>
</dbReference>
<feature type="active site" description="Charge relay system" evidence="3">
    <location>
        <position position="227"/>
    </location>
</feature>
<dbReference type="PANTHER" id="PTHR46072">
    <property type="entry name" value="AMIDASE-RELATED-RELATED"/>
    <property type="match status" value="1"/>
</dbReference>
<feature type="binding site" evidence="4">
    <location>
        <begin position="248"/>
        <end position="251"/>
    </location>
    <ligand>
        <name>substrate</name>
    </ligand>
</feature>
<dbReference type="Proteomes" id="UP001375240">
    <property type="component" value="Unassembled WGS sequence"/>
</dbReference>
<dbReference type="InterPro" id="IPR036928">
    <property type="entry name" value="AS_sf"/>
</dbReference>
<proteinExistence type="inferred from homology"/>
<dbReference type="AlphaFoldDB" id="A0AAV9U7K6"/>
<sequence>MRLSIVSLVLLLNSLVHAGSNAAPRWQQIAAERQSYRDASISRVSPRIPDIDPGSLPLNVLNTARKMLTSREVWITENGSMELLDHLARGNLTATEVTRAFLRRAGIAQKLVNCITELLPERALAQAKALDEYYQQHKKPIGPFHGLPISVKEHIGIKGLDLNGGFCSNVGNIATEDNDLVRILTEAGAIVHARTTQPQTLMHLETSNNIYGTTVNPYNRNLTSGGSSGGEGALQGIRGSSFGLGSDIGGSIRSPSANNGLYGFKPTPGRIPTGLIAVTGGTEGVSGTLGPMSTTLEPLSLFMSTILDAKTYLNKTSLYPIPWHREPNFPVDAGTPRKIRIGVMRWDGVVMPHPPVTRALNEVVSALKAHEDQFEIVEWKEEGTAEAWNIISALYFADGGQQEYAEMEKTGEPVLPLSKWILTQPNVPVPPGFRIQELWNYTFAASAYKSEYSARWLAAGIDVLLCPVGPSVAPKLGTAKYWGYTSMFNLLDYPAAVFPVSKVDDKDNGIWDYTPTGEKDKWNFDLWDPEAYKDAPVSLQLVARRFEDEKVLEALNIIHKRVKLPFIDPTT</sequence>
<evidence type="ECO:0000256" key="4">
    <source>
        <dbReference type="PIRSR" id="PIRSR001221-2"/>
    </source>
</evidence>
<keyword evidence="5" id="KW-0732">Signal</keyword>
<evidence type="ECO:0000256" key="2">
    <source>
        <dbReference type="ARBA" id="ARBA00022801"/>
    </source>
</evidence>
<evidence type="ECO:0000313" key="7">
    <source>
        <dbReference type="EMBL" id="KAK6336279.1"/>
    </source>
</evidence>
<feature type="binding site" evidence="4">
    <location>
        <position position="201"/>
    </location>
    <ligand>
        <name>substrate</name>
    </ligand>
</feature>
<dbReference type="GO" id="GO:0016787">
    <property type="term" value="F:hydrolase activity"/>
    <property type="evidence" value="ECO:0007669"/>
    <property type="project" value="UniProtKB-KW"/>
</dbReference>
<dbReference type="Gene3D" id="3.90.1300.10">
    <property type="entry name" value="Amidase signature (AS) domain"/>
    <property type="match status" value="1"/>
</dbReference>
<dbReference type="Pfam" id="PF01425">
    <property type="entry name" value="Amidase"/>
    <property type="match status" value="1"/>
</dbReference>
<dbReference type="PANTHER" id="PTHR46072:SF4">
    <property type="entry name" value="AMIDASE C550.07-RELATED"/>
    <property type="match status" value="1"/>
</dbReference>
<comment type="caution">
    <text evidence="7">The sequence shown here is derived from an EMBL/GenBank/DDBJ whole genome shotgun (WGS) entry which is preliminary data.</text>
</comment>
<accession>A0AAV9U7K6</accession>
<evidence type="ECO:0000256" key="3">
    <source>
        <dbReference type="PIRSR" id="PIRSR001221-1"/>
    </source>
</evidence>
<feature type="chain" id="PRO_5043776711" description="Amidase domain-containing protein" evidence="5">
    <location>
        <begin position="19"/>
        <end position="571"/>
    </location>
</feature>
<evidence type="ECO:0000256" key="5">
    <source>
        <dbReference type="SAM" id="SignalP"/>
    </source>
</evidence>
<feature type="active site" description="Charge relay system" evidence="3">
    <location>
        <position position="152"/>
    </location>
</feature>
<feature type="domain" description="Amidase" evidence="6">
    <location>
        <begin position="96"/>
        <end position="552"/>
    </location>
</feature>
<evidence type="ECO:0000313" key="8">
    <source>
        <dbReference type="Proteomes" id="UP001375240"/>
    </source>
</evidence>
<feature type="signal peptide" evidence="5">
    <location>
        <begin position="1"/>
        <end position="18"/>
    </location>
</feature>
<feature type="binding site" evidence="4">
    <location>
        <position position="227"/>
    </location>
    <ligand>
        <name>substrate</name>
    </ligand>
</feature>
<name>A0AAV9U7K6_9PEZI</name>
<evidence type="ECO:0000256" key="1">
    <source>
        <dbReference type="ARBA" id="ARBA00009199"/>
    </source>
</evidence>
<organism evidence="7 8">
    <name type="scientific">Orbilia brochopaga</name>
    <dbReference type="NCBI Taxonomy" id="3140254"/>
    <lineage>
        <taxon>Eukaryota</taxon>
        <taxon>Fungi</taxon>
        <taxon>Dikarya</taxon>
        <taxon>Ascomycota</taxon>
        <taxon>Pezizomycotina</taxon>
        <taxon>Orbiliomycetes</taxon>
        <taxon>Orbiliales</taxon>
        <taxon>Orbiliaceae</taxon>
        <taxon>Orbilia</taxon>
    </lineage>
</organism>
<dbReference type="SUPFAM" id="SSF75304">
    <property type="entry name" value="Amidase signature (AS) enzymes"/>
    <property type="match status" value="1"/>
</dbReference>
<dbReference type="EMBL" id="JAVHNQ010000011">
    <property type="protein sequence ID" value="KAK6336279.1"/>
    <property type="molecule type" value="Genomic_DNA"/>
</dbReference>
<gene>
    <name evidence="7" type="ORF">TWF696_001841</name>
</gene>
<keyword evidence="2" id="KW-0378">Hydrolase</keyword>
<protein>
    <recommendedName>
        <fullName evidence="6">Amidase domain-containing protein</fullName>
    </recommendedName>
</protein>
<feature type="active site" description="Acyl-ester intermediate" evidence="3">
    <location>
        <position position="251"/>
    </location>
</feature>
<keyword evidence="8" id="KW-1185">Reference proteome</keyword>
<comment type="similarity">
    <text evidence="1">Belongs to the amidase family.</text>
</comment>
<evidence type="ECO:0000259" key="6">
    <source>
        <dbReference type="Pfam" id="PF01425"/>
    </source>
</evidence>